<dbReference type="Proteomes" id="UP000572817">
    <property type="component" value="Unassembled WGS sequence"/>
</dbReference>
<dbReference type="PANTHER" id="PTHR41677:SF1">
    <property type="entry name" value="FE2OG DIOXYGENASE DOMAIN-CONTAINING PROTEIN"/>
    <property type="match status" value="1"/>
</dbReference>
<dbReference type="EMBL" id="WWBZ02000001">
    <property type="protein sequence ID" value="KAF4314374.1"/>
    <property type="molecule type" value="Genomic_DNA"/>
</dbReference>
<feature type="region of interest" description="Disordered" evidence="2">
    <location>
        <begin position="1"/>
        <end position="31"/>
    </location>
</feature>
<reference evidence="4" key="1">
    <citation type="submission" date="2020-04" db="EMBL/GenBank/DDBJ databases">
        <title>Genome Assembly and Annotation of Botryosphaeria dothidea sdau 11-99, a Latent Pathogen of Apple Fruit Ring Rot in China.</title>
        <authorList>
            <person name="Yu C."/>
            <person name="Diao Y."/>
            <person name="Lu Q."/>
            <person name="Zhao J."/>
            <person name="Cui S."/>
            <person name="Peng C."/>
            <person name="He B."/>
            <person name="Liu H."/>
        </authorList>
    </citation>
    <scope>NUCLEOTIDE SEQUENCE [LARGE SCALE GENOMIC DNA]</scope>
    <source>
        <strain evidence="4">Sdau11-99</strain>
    </source>
</reference>
<name>A0A8H4J9I6_9PEZI</name>
<accession>A0A8H4J9I6</accession>
<gene>
    <name evidence="4" type="ORF">GTA08_BOTSDO01297</name>
</gene>
<keyword evidence="1" id="KW-0479">Metal-binding</keyword>
<dbReference type="GO" id="GO:0046872">
    <property type="term" value="F:metal ion binding"/>
    <property type="evidence" value="ECO:0007669"/>
    <property type="project" value="UniProtKB-KW"/>
</dbReference>
<organism evidence="4 5">
    <name type="scientific">Botryosphaeria dothidea</name>
    <dbReference type="NCBI Taxonomy" id="55169"/>
    <lineage>
        <taxon>Eukaryota</taxon>
        <taxon>Fungi</taxon>
        <taxon>Dikarya</taxon>
        <taxon>Ascomycota</taxon>
        <taxon>Pezizomycotina</taxon>
        <taxon>Dothideomycetes</taxon>
        <taxon>Dothideomycetes incertae sedis</taxon>
        <taxon>Botryosphaeriales</taxon>
        <taxon>Botryosphaeriaceae</taxon>
        <taxon>Botryosphaeria</taxon>
    </lineage>
</organism>
<dbReference type="InterPro" id="IPR005123">
    <property type="entry name" value="Oxoglu/Fe-dep_dioxygenase_dom"/>
</dbReference>
<evidence type="ECO:0000313" key="4">
    <source>
        <dbReference type="EMBL" id="KAF4314374.1"/>
    </source>
</evidence>
<evidence type="ECO:0000256" key="1">
    <source>
        <dbReference type="RuleBase" id="RU003682"/>
    </source>
</evidence>
<keyword evidence="1" id="KW-0560">Oxidoreductase</keyword>
<feature type="domain" description="Fe2OG dioxygenase" evidence="3">
    <location>
        <begin position="168"/>
        <end position="265"/>
    </location>
</feature>
<dbReference type="OrthoDB" id="10256055at2759"/>
<comment type="caution">
    <text evidence="4">The sequence shown here is derived from an EMBL/GenBank/DDBJ whole genome shotgun (WGS) entry which is preliminary data.</text>
</comment>
<dbReference type="GO" id="GO:0016491">
    <property type="term" value="F:oxidoreductase activity"/>
    <property type="evidence" value="ECO:0007669"/>
    <property type="project" value="UniProtKB-KW"/>
</dbReference>
<evidence type="ECO:0000256" key="2">
    <source>
        <dbReference type="SAM" id="MobiDB-lite"/>
    </source>
</evidence>
<evidence type="ECO:0000313" key="5">
    <source>
        <dbReference type="Proteomes" id="UP000572817"/>
    </source>
</evidence>
<proteinExistence type="inferred from homology"/>
<keyword evidence="1" id="KW-0408">Iron</keyword>
<keyword evidence="5" id="KW-1185">Reference proteome</keyword>
<comment type="similarity">
    <text evidence="1">Belongs to the iron/ascorbate-dependent oxidoreductase family.</text>
</comment>
<sequence length="352" mass="39354">MPGAIIDTILPPPPPKVVASSTKRATRPTNKLPQSLIDGAQITKRESFDAKKHLVYQPPSKIYTMKDIGLEGHGIAPTAVSEPFPLFSGEAIRQIRAECFSDEVMENCQYMSGFTKNMIRGMTYARAPFTYDAWQSPELLAKVSEVAGVELVPAFDWEIANINVAVDEPNKDGSFAKAPSGDNLSTFAWHYDSFPFVCVVMLSDCSGMVGGETALRLPDGEIMKARGPTMGTAVVMQGRYIEHQALKAFGTGERITMITAMRLKSPFIRDETVLAGVRGISNLGEIYSQYSEYRLEILEERIRARLKAERQAQFARREFDIQGMRNFLTEQRNFIDAMLDEIYEVEDDEPQN</sequence>
<evidence type="ECO:0000259" key="3">
    <source>
        <dbReference type="PROSITE" id="PS51471"/>
    </source>
</evidence>
<dbReference type="AlphaFoldDB" id="A0A8H4J9I6"/>
<dbReference type="PANTHER" id="PTHR41677">
    <property type="entry name" value="YALI0B19030P"/>
    <property type="match status" value="1"/>
</dbReference>
<protein>
    <recommendedName>
        <fullName evidence="3">Fe2OG dioxygenase domain-containing protein</fullName>
    </recommendedName>
</protein>
<dbReference type="PROSITE" id="PS51471">
    <property type="entry name" value="FE2OG_OXY"/>
    <property type="match status" value="1"/>
</dbReference>
<feature type="compositionally biased region" description="Polar residues" evidence="2">
    <location>
        <begin position="19"/>
        <end position="31"/>
    </location>
</feature>